<feature type="domain" description="F-box" evidence="1">
    <location>
        <begin position="39"/>
        <end position="84"/>
    </location>
</feature>
<comment type="caution">
    <text evidence="2">The sequence shown here is derived from an EMBL/GenBank/DDBJ whole genome shotgun (WGS) entry which is preliminary data.</text>
</comment>
<keyword evidence="3" id="KW-1185">Reference proteome</keyword>
<name>A0A8H6YV66_9AGAR</name>
<accession>A0A8H6YV66</accession>
<dbReference type="CDD" id="cd09917">
    <property type="entry name" value="F-box_SF"/>
    <property type="match status" value="1"/>
</dbReference>
<dbReference type="OrthoDB" id="3037898at2759"/>
<organism evidence="2 3">
    <name type="scientific">Mycena sanguinolenta</name>
    <dbReference type="NCBI Taxonomy" id="230812"/>
    <lineage>
        <taxon>Eukaryota</taxon>
        <taxon>Fungi</taxon>
        <taxon>Dikarya</taxon>
        <taxon>Basidiomycota</taxon>
        <taxon>Agaricomycotina</taxon>
        <taxon>Agaricomycetes</taxon>
        <taxon>Agaricomycetidae</taxon>
        <taxon>Agaricales</taxon>
        <taxon>Marasmiineae</taxon>
        <taxon>Mycenaceae</taxon>
        <taxon>Mycena</taxon>
    </lineage>
</organism>
<sequence>MSRRLRAISLSRKSSQLLKFWKKSSPGTPAIPDLHTEIHESALILPTEIWLEILSHFPDYALEPLSRICRRLRWIVLPLLFRSQQFFPFLETFEFRCLTWGVAEYTERLLQRLSFLSSPQLSFAIQELSISYYAPAYNRRHQVTHTPMEAVMQPLFGALPKFENLTSLILQYPVCNDTLFAALNSLRLDFFELELLPTALGDIPIPSQKEFLFNCSNSPIQQPLPLTGLSVRLIFPESLVRVGAGPTGTEIVARALACHPSELDSLKTLDLSLSFVSSPHFTGALAACPNLSSLRLRSSFKENSPVIPALPTLPQNALPHLSCYHGPAEYAPAFAHSRTLQTARLWCTHRVVGVRHPLFLHPILSLLGSGSTAAALTTLELGLTLVPASPPRDNPAILSLHSPLSHSIHISTRSILEQSLKTLRLGTQLAGAPNADSPDSDGMKELCDSARKVIHAFPGGYDPTSWRSWVVDKPWYCVEWSRAGEEVDDHEANTVLLDGTLRIEYGDHYFRGFERGEQIRPQVGAETGS</sequence>
<dbReference type="Gene3D" id="3.80.10.10">
    <property type="entry name" value="Ribonuclease Inhibitor"/>
    <property type="match status" value="1"/>
</dbReference>
<gene>
    <name evidence="2" type="ORF">MSAN_00834800</name>
</gene>
<evidence type="ECO:0000313" key="3">
    <source>
        <dbReference type="Proteomes" id="UP000623467"/>
    </source>
</evidence>
<dbReference type="PROSITE" id="PS50181">
    <property type="entry name" value="FBOX"/>
    <property type="match status" value="1"/>
</dbReference>
<protein>
    <submittedName>
        <fullName evidence="2">Ubiquitin family protein</fullName>
    </submittedName>
</protein>
<dbReference type="Proteomes" id="UP000623467">
    <property type="component" value="Unassembled WGS sequence"/>
</dbReference>
<dbReference type="EMBL" id="JACAZH010000005">
    <property type="protein sequence ID" value="KAF7367710.1"/>
    <property type="molecule type" value="Genomic_DNA"/>
</dbReference>
<evidence type="ECO:0000313" key="2">
    <source>
        <dbReference type="EMBL" id="KAF7367710.1"/>
    </source>
</evidence>
<reference evidence="2" key="1">
    <citation type="submission" date="2020-05" db="EMBL/GenBank/DDBJ databases">
        <title>Mycena genomes resolve the evolution of fungal bioluminescence.</title>
        <authorList>
            <person name="Tsai I.J."/>
        </authorList>
    </citation>
    <scope>NUCLEOTIDE SEQUENCE</scope>
    <source>
        <strain evidence="2">160909Yilan</strain>
    </source>
</reference>
<dbReference type="AlphaFoldDB" id="A0A8H6YV66"/>
<dbReference type="InterPro" id="IPR001810">
    <property type="entry name" value="F-box_dom"/>
</dbReference>
<dbReference type="SUPFAM" id="SSF52047">
    <property type="entry name" value="RNI-like"/>
    <property type="match status" value="1"/>
</dbReference>
<evidence type="ECO:0000259" key="1">
    <source>
        <dbReference type="PROSITE" id="PS50181"/>
    </source>
</evidence>
<dbReference type="InterPro" id="IPR032675">
    <property type="entry name" value="LRR_dom_sf"/>
</dbReference>
<proteinExistence type="predicted"/>